<keyword evidence="2" id="KW-0812">Transmembrane</keyword>
<accession>A0A9J6EQW9</accession>
<protein>
    <submittedName>
        <fullName evidence="3">Uncharacterized protein</fullName>
    </submittedName>
</protein>
<dbReference type="Proteomes" id="UP000821866">
    <property type="component" value="Chromosome 10"/>
</dbReference>
<gene>
    <name evidence="3" type="ORF">HPB51_006976</name>
</gene>
<keyword evidence="2" id="KW-0472">Membrane</keyword>
<feature type="region of interest" description="Disordered" evidence="1">
    <location>
        <begin position="43"/>
        <end position="62"/>
    </location>
</feature>
<reference evidence="3" key="1">
    <citation type="journal article" date="2020" name="Cell">
        <title>Large-Scale Comparative Analyses of Tick Genomes Elucidate Their Genetic Diversity and Vector Capacities.</title>
        <authorList>
            <consortium name="Tick Genome and Microbiome Consortium (TIGMIC)"/>
            <person name="Jia N."/>
            <person name="Wang J."/>
            <person name="Shi W."/>
            <person name="Du L."/>
            <person name="Sun Y."/>
            <person name="Zhan W."/>
            <person name="Jiang J.F."/>
            <person name="Wang Q."/>
            <person name="Zhang B."/>
            <person name="Ji P."/>
            <person name="Bell-Sakyi L."/>
            <person name="Cui X.M."/>
            <person name="Yuan T.T."/>
            <person name="Jiang B.G."/>
            <person name="Yang W.F."/>
            <person name="Lam T.T."/>
            <person name="Chang Q.C."/>
            <person name="Ding S.J."/>
            <person name="Wang X.J."/>
            <person name="Zhu J.G."/>
            <person name="Ruan X.D."/>
            <person name="Zhao L."/>
            <person name="Wei J.T."/>
            <person name="Ye R.Z."/>
            <person name="Que T.C."/>
            <person name="Du C.H."/>
            <person name="Zhou Y.H."/>
            <person name="Cheng J.X."/>
            <person name="Dai P.F."/>
            <person name="Guo W.B."/>
            <person name="Han X.H."/>
            <person name="Huang E.J."/>
            <person name="Li L.F."/>
            <person name="Wei W."/>
            <person name="Gao Y.C."/>
            <person name="Liu J.Z."/>
            <person name="Shao H.Z."/>
            <person name="Wang X."/>
            <person name="Wang C.C."/>
            <person name="Yang T.C."/>
            <person name="Huo Q.B."/>
            <person name="Li W."/>
            <person name="Chen H.Y."/>
            <person name="Chen S.E."/>
            <person name="Zhou L.G."/>
            <person name="Ni X.B."/>
            <person name="Tian J.H."/>
            <person name="Sheng Y."/>
            <person name="Liu T."/>
            <person name="Pan Y.S."/>
            <person name="Xia L.Y."/>
            <person name="Li J."/>
            <person name="Zhao F."/>
            <person name="Cao W.C."/>
        </authorList>
    </citation>
    <scope>NUCLEOTIDE SEQUENCE</scope>
    <source>
        <strain evidence="3">Rmic-2018</strain>
    </source>
</reference>
<evidence type="ECO:0000313" key="4">
    <source>
        <dbReference type="Proteomes" id="UP000821866"/>
    </source>
</evidence>
<name>A0A9J6EQW9_RHIMP</name>
<reference evidence="3" key="2">
    <citation type="submission" date="2021-09" db="EMBL/GenBank/DDBJ databases">
        <authorList>
            <person name="Jia N."/>
            <person name="Wang J."/>
            <person name="Shi W."/>
            <person name="Du L."/>
            <person name="Sun Y."/>
            <person name="Zhan W."/>
            <person name="Jiang J."/>
            <person name="Wang Q."/>
            <person name="Zhang B."/>
            <person name="Ji P."/>
            <person name="Sakyi L.B."/>
            <person name="Cui X."/>
            <person name="Yuan T."/>
            <person name="Jiang B."/>
            <person name="Yang W."/>
            <person name="Lam T.T.-Y."/>
            <person name="Chang Q."/>
            <person name="Ding S."/>
            <person name="Wang X."/>
            <person name="Zhu J."/>
            <person name="Ruan X."/>
            <person name="Zhao L."/>
            <person name="Wei J."/>
            <person name="Que T."/>
            <person name="Du C."/>
            <person name="Cheng J."/>
            <person name="Dai P."/>
            <person name="Han X."/>
            <person name="Huang E."/>
            <person name="Gao Y."/>
            <person name="Liu J."/>
            <person name="Shao H."/>
            <person name="Ye R."/>
            <person name="Li L."/>
            <person name="Wei W."/>
            <person name="Wang X."/>
            <person name="Wang C."/>
            <person name="Huo Q."/>
            <person name="Li W."/>
            <person name="Guo W."/>
            <person name="Chen H."/>
            <person name="Chen S."/>
            <person name="Zhou L."/>
            <person name="Zhou L."/>
            <person name="Ni X."/>
            <person name="Tian J."/>
            <person name="Zhou Y."/>
            <person name="Sheng Y."/>
            <person name="Liu T."/>
            <person name="Pan Y."/>
            <person name="Xia L."/>
            <person name="Li J."/>
            <person name="Zhao F."/>
            <person name="Cao W."/>
        </authorList>
    </citation>
    <scope>NUCLEOTIDE SEQUENCE</scope>
    <source>
        <strain evidence="3">Rmic-2018</strain>
        <tissue evidence="3">Larvae</tissue>
    </source>
</reference>
<keyword evidence="2" id="KW-1133">Transmembrane helix</keyword>
<evidence type="ECO:0000256" key="1">
    <source>
        <dbReference type="SAM" id="MobiDB-lite"/>
    </source>
</evidence>
<evidence type="ECO:0000313" key="3">
    <source>
        <dbReference type="EMBL" id="KAH8036915.1"/>
    </source>
</evidence>
<keyword evidence="4" id="KW-1185">Reference proteome</keyword>
<comment type="caution">
    <text evidence="3">The sequence shown here is derived from an EMBL/GenBank/DDBJ whole genome shotgun (WGS) entry which is preliminary data.</text>
</comment>
<proteinExistence type="predicted"/>
<organism evidence="3 4">
    <name type="scientific">Rhipicephalus microplus</name>
    <name type="common">Cattle tick</name>
    <name type="synonym">Boophilus microplus</name>
    <dbReference type="NCBI Taxonomy" id="6941"/>
    <lineage>
        <taxon>Eukaryota</taxon>
        <taxon>Metazoa</taxon>
        <taxon>Ecdysozoa</taxon>
        <taxon>Arthropoda</taxon>
        <taxon>Chelicerata</taxon>
        <taxon>Arachnida</taxon>
        <taxon>Acari</taxon>
        <taxon>Parasitiformes</taxon>
        <taxon>Ixodida</taxon>
        <taxon>Ixodoidea</taxon>
        <taxon>Ixodidae</taxon>
        <taxon>Rhipicephalinae</taxon>
        <taxon>Rhipicephalus</taxon>
        <taxon>Boophilus</taxon>
    </lineage>
</organism>
<dbReference type="AlphaFoldDB" id="A0A9J6EQW9"/>
<dbReference type="EMBL" id="JABSTU010000002">
    <property type="protein sequence ID" value="KAH8036915.1"/>
    <property type="molecule type" value="Genomic_DNA"/>
</dbReference>
<feature type="transmembrane region" description="Helical" evidence="2">
    <location>
        <begin position="107"/>
        <end position="130"/>
    </location>
</feature>
<evidence type="ECO:0000256" key="2">
    <source>
        <dbReference type="SAM" id="Phobius"/>
    </source>
</evidence>
<sequence length="428" mass="47732">MVAGVRERAPVCPLVLFPDPISLSLTRMAPFLAEGEGNLFLAPGKGGGNRTRRPWGKGSPQPGACAALKGKGRLGAPAPHKNHFPKHTSTRVSTVHFRRPSLQVMQIRVMTVVASVALVVVMIFAALVTLSHGEPPMTPFPVVCVFGTATNESQPLPADGVCDYTFYDGLYDTGPFDTLYSPHFSAPVEHVLSHASLHSITEYGLSFAYRQVRMPDLIIARGHVGYDDRKFGEECKMVFPTPFDSLGRYRESQVSALAMLEKINYNLTSLAVSVALFARRYKPAHPDPETSLNVTGFLPGMQCASYRGEYLIPLSRFCRDRKLVRNHLPVDRYIGRATYSKKRRRTILYDNEFTLAEKLCLTKERHLELIYGVALYGLEYTDHSRECPSLLSRAYGRTLLAKALVRFFQSKPNIDEVFNNCTSIRPES</sequence>